<dbReference type="OrthoDB" id="1717591at2759"/>
<reference evidence="3" key="1">
    <citation type="submission" date="2025-08" db="UniProtKB">
        <authorList>
            <consortium name="RefSeq"/>
        </authorList>
    </citation>
    <scope>IDENTIFICATION</scope>
    <source>
        <tissue evidence="3">Fruit stalk</tissue>
    </source>
</reference>
<feature type="compositionally biased region" description="Polar residues" evidence="1">
    <location>
        <begin position="386"/>
        <end position="395"/>
    </location>
</feature>
<evidence type="ECO:0000313" key="2">
    <source>
        <dbReference type="Proteomes" id="UP000515121"/>
    </source>
</evidence>
<dbReference type="InterPro" id="IPR036869">
    <property type="entry name" value="J_dom_sf"/>
</dbReference>
<feature type="compositionally biased region" description="Low complexity" evidence="1">
    <location>
        <begin position="602"/>
        <end position="613"/>
    </location>
</feature>
<dbReference type="GO" id="GO:0031982">
    <property type="term" value="C:vesicle"/>
    <property type="evidence" value="ECO:0007669"/>
    <property type="project" value="TreeGrafter"/>
</dbReference>
<dbReference type="GO" id="GO:0030276">
    <property type="term" value="F:clathrin binding"/>
    <property type="evidence" value="ECO:0007669"/>
    <property type="project" value="TreeGrafter"/>
</dbReference>
<feature type="region of interest" description="Disordered" evidence="1">
    <location>
        <begin position="333"/>
        <end position="460"/>
    </location>
</feature>
<feature type="compositionally biased region" description="Basic and acidic residues" evidence="1">
    <location>
        <begin position="448"/>
        <end position="460"/>
    </location>
</feature>
<feature type="compositionally biased region" description="Polar residues" evidence="1">
    <location>
        <begin position="174"/>
        <end position="207"/>
    </location>
</feature>
<feature type="compositionally biased region" description="Basic and acidic residues" evidence="1">
    <location>
        <begin position="411"/>
        <end position="420"/>
    </location>
</feature>
<name>A0A6P6B7A0_DURZI</name>
<dbReference type="Gene3D" id="1.10.287.110">
    <property type="entry name" value="DnaJ domain"/>
    <property type="match status" value="1"/>
</dbReference>
<sequence>MQRFSQRESTLSGYSPQKTSMDSSSAPKTPDRNSDIDFNDVFGGPPRRSSIQEARYSFGENTDSSSAFRRSDETVVASRNPWSGLSEKPVFGEEGMSRRRYSRNDFFDDIFGGNESLRSSPRRYEMRDPFAADSQLLSPAGPLPPKAEPFGSSFPAQFSLPAKLNKGMDLPTFGSPTCSTSKSKDGFSNGSSHYAHSPLSRVSGQANQDKEEVRNDFQSSYGISALSQELSTGTEESTNLTKNDETETKGNPEEDSSSSETLKNGSHFHFSIYKWANKGGVPLAIPLRRSDRLKEKDKLQRCSSGNGWIACENIATEPKSKLQNSFISTDRMSSNSKSFRAEHDKNEHGSLIDSINEDGVKGQIIDEDSIPKSETEIISRLKSTEKNVPNNTVSHGSGGEEKTRYTLSQKDLCDKREKEVSTVAKETQKPKPKLLNLLFNDDSDDAEANDKMTRNAGRTKDISEKRAKKFYEILDGKNIKKHDVKNRATSNNVEASTTSVKGSPRNSWENGKGKVKGKVKEFIKIFNQDASSKPKADTVTERHSSRRKEGQTVKPENEPSIISMTERDKNIHMPEMQTKKSSSDVPVANHMSNGASDKNTNSSVKDSVSDGSKTILEDPADSFEDNFLIEDLTPEEKMLLQFGIDPEEIQAIDAKIRQWSNGKQGNIRSLLSTLQYVLWPDSGWKPVPLVDIIEGPAVKRSYQKALLCLHPDKLKQKGAASDQKYIAEKVFDILQDAWTHFNSLGSV</sequence>
<dbReference type="RefSeq" id="XP_022772781.1">
    <property type="nucleotide sequence ID" value="XM_022917046.1"/>
</dbReference>
<gene>
    <name evidence="3" type="primary">LOC111315371</name>
</gene>
<dbReference type="GO" id="GO:0072318">
    <property type="term" value="P:clathrin coat disassembly"/>
    <property type="evidence" value="ECO:0007669"/>
    <property type="project" value="TreeGrafter"/>
</dbReference>
<dbReference type="Proteomes" id="UP000515121">
    <property type="component" value="Unplaced"/>
</dbReference>
<dbReference type="AlphaFoldDB" id="A0A6P6B7A0"/>
<accession>A0A6P6B7A0</accession>
<feature type="compositionally biased region" description="Polar residues" evidence="1">
    <location>
        <begin position="59"/>
        <end position="68"/>
    </location>
</feature>
<dbReference type="PANTHER" id="PTHR23172">
    <property type="entry name" value="AUXILIN/CYCLIN G-ASSOCIATED KINASE-RELATED"/>
    <property type="match status" value="1"/>
</dbReference>
<dbReference type="PANTHER" id="PTHR23172:SF64">
    <property type="entry name" value="J DOMAIN-CONTAINING PROTEIN REQUIRED FOR CHLOROPLAST ACCUMULATION RESPONSE 1"/>
    <property type="match status" value="1"/>
</dbReference>
<feature type="region of interest" description="Disordered" evidence="1">
    <location>
        <begin position="482"/>
        <end position="514"/>
    </location>
</feature>
<feature type="compositionally biased region" description="Polar residues" evidence="1">
    <location>
        <begin position="7"/>
        <end position="27"/>
    </location>
</feature>
<feature type="compositionally biased region" description="Basic and acidic residues" evidence="1">
    <location>
        <begin position="565"/>
        <end position="582"/>
    </location>
</feature>
<evidence type="ECO:0000313" key="3">
    <source>
        <dbReference type="RefSeq" id="XP_022772781.1"/>
    </source>
</evidence>
<dbReference type="GO" id="GO:0005737">
    <property type="term" value="C:cytoplasm"/>
    <property type="evidence" value="ECO:0007669"/>
    <property type="project" value="TreeGrafter"/>
</dbReference>
<dbReference type="SUPFAM" id="SSF46565">
    <property type="entry name" value="Chaperone J-domain"/>
    <property type="match status" value="1"/>
</dbReference>
<feature type="compositionally biased region" description="Basic and acidic residues" evidence="1">
    <location>
        <begin position="339"/>
        <end position="350"/>
    </location>
</feature>
<feature type="region of interest" description="Disordered" evidence="1">
    <location>
        <begin position="1"/>
        <end position="90"/>
    </location>
</feature>
<feature type="compositionally biased region" description="Polar residues" evidence="1">
    <location>
        <begin position="583"/>
        <end position="601"/>
    </location>
</feature>
<dbReference type="KEGG" id="dzi:111315371"/>
<dbReference type="GeneID" id="111315371"/>
<proteinExistence type="predicted"/>
<keyword evidence="2" id="KW-1185">Reference proteome</keyword>
<protein>
    <submittedName>
        <fullName evidence="3">J domain-containing protein required for chloroplast accumulation response 1-like</fullName>
    </submittedName>
</protein>
<feature type="compositionally biased region" description="Polar residues" evidence="1">
    <location>
        <begin position="487"/>
        <end position="509"/>
    </location>
</feature>
<dbReference type="FunFam" id="1.10.287.110:FF:000043">
    <property type="entry name" value="J-domain protein required for chloroplast accumulation response 1"/>
    <property type="match status" value="1"/>
</dbReference>
<organism evidence="2 3">
    <name type="scientific">Durio zibethinus</name>
    <name type="common">Durian</name>
    <dbReference type="NCBI Taxonomy" id="66656"/>
    <lineage>
        <taxon>Eukaryota</taxon>
        <taxon>Viridiplantae</taxon>
        <taxon>Streptophyta</taxon>
        <taxon>Embryophyta</taxon>
        <taxon>Tracheophyta</taxon>
        <taxon>Spermatophyta</taxon>
        <taxon>Magnoliopsida</taxon>
        <taxon>eudicotyledons</taxon>
        <taxon>Gunneridae</taxon>
        <taxon>Pentapetalae</taxon>
        <taxon>rosids</taxon>
        <taxon>malvids</taxon>
        <taxon>Malvales</taxon>
        <taxon>Malvaceae</taxon>
        <taxon>Helicteroideae</taxon>
        <taxon>Durio</taxon>
    </lineage>
</organism>
<evidence type="ECO:0000256" key="1">
    <source>
        <dbReference type="SAM" id="MobiDB-lite"/>
    </source>
</evidence>
<feature type="compositionally biased region" description="Basic and acidic residues" evidence="1">
    <location>
        <begin position="532"/>
        <end position="557"/>
    </location>
</feature>
<feature type="compositionally biased region" description="Polar residues" evidence="1">
    <location>
        <begin position="216"/>
        <end position="241"/>
    </location>
</feature>
<dbReference type="GO" id="GO:0072583">
    <property type="term" value="P:clathrin-dependent endocytosis"/>
    <property type="evidence" value="ECO:0007669"/>
    <property type="project" value="TreeGrafter"/>
</dbReference>
<feature type="region of interest" description="Disordered" evidence="1">
    <location>
        <begin position="526"/>
        <end position="618"/>
    </location>
</feature>
<feature type="compositionally biased region" description="Basic and acidic residues" evidence="1">
    <location>
        <begin position="369"/>
        <end position="385"/>
    </location>
</feature>
<feature type="compositionally biased region" description="Basic and acidic residues" evidence="1">
    <location>
        <begin position="242"/>
        <end position="252"/>
    </location>
</feature>
<feature type="region of interest" description="Disordered" evidence="1">
    <location>
        <begin position="112"/>
        <end position="263"/>
    </location>
</feature>